<protein>
    <submittedName>
        <fullName evidence="1">Uncharacterized protein</fullName>
    </submittedName>
</protein>
<dbReference type="EMBL" id="FMSH01000544">
    <property type="protein sequence ID" value="SCV02144.1"/>
    <property type="molecule type" value="Genomic_DNA"/>
</dbReference>
<organism evidence="1">
    <name type="scientific">Cupriavidus necator</name>
    <name type="common">Alcaligenes eutrophus</name>
    <name type="synonym">Ralstonia eutropha</name>
    <dbReference type="NCBI Taxonomy" id="106590"/>
    <lineage>
        <taxon>Bacteria</taxon>
        <taxon>Pseudomonadati</taxon>
        <taxon>Pseudomonadota</taxon>
        <taxon>Betaproteobacteria</taxon>
        <taxon>Burkholderiales</taxon>
        <taxon>Burkholderiaceae</taxon>
        <taxon>Cupriavidus</taxon>
    </lineage>
</organism>
<reference evidence="1" key="1">
    <citation type="submission" date="2016-09" db="EMBL/GenBank/DDBJ databases">
        <authorList>
            <person name="Capua I."/>
            <person name="De Benedictis P."/>
            <person name="Joannis T."/>
            <person name="Lombin L.H."/>
            <person name="Cattoli G."/>
        </authorList>
    </citation>
    <scope>NUCLEOTIDE SEQUENCE</scope>
    <source>
        <strain evidence="1">B9</strain>
    </source>
</reference>
<accession>A0A1K0JRT3</accession>
<dbReference type="AlphaFoldDB" id="A0A1K0JRT3"/>
<proteinExistence type="predicted"/>
<sequence>MRDIEWGICSFQNPVQEGHQPPEDPRIVFDLPETNSKRKRAEWVLLTSKRKIVGEYLFGVFGSHTEFLRGLQNEDEAVLIPSRLSEATTMHRTFIRFA</sequence>
<evidence type="ECO:0000313" key="1">
    <source>
        <dbReference type="EMBL" id="SCV02144.1"/>
    </source>
</evidence>
<gene>
    <name evidence="1" type="ORF">CNECB9_930016</name>
</gene>
<name>A0A1K0JRT3_CUPNE</name>